<dbReference type="Pfam" id="PF13489">
    <property type="entry name" value="Methyltransf_23"/>
    <property type="match status" value="1"/>
</dbReference>
<proteinExistence type="predicted"/>
<dbReference type="AlphaFoldDB" id="A0A8E0WTS2"/>
<dbReference type="SUPFAM" id="SSF53335">
    <property type="entry name" value="S-adenosyl-L-methionine-dependent methyltransferases"/>
    <property type="match status" value="1"/>
</dbReference>
<dbReference type="Proteomes" id="UP000028135">
    <property type="component" value="Unassembled WGS sequence"/>
</dbReference>
<reference evidence="1 2" key="1">
    <citation type="submission" date="2014-05" db="EMBL/GenBank/DDBJ databases">
        <title>Genome Announcement of Sphingobium lucknowense F2.</title>
        <authorList>
            <person name="Lal R."/>
            <person name="Negi V."/>
            <person name="Lata P."/>
            <person name="Sangwan N."/>
            <person name="Gupta S.K."/>
            <person name="Rao D.L.N."/>
            <person name="Das S."/>
        </authorList>
    </citation>
    <scope>NUCLEOTIDE SEQUENCE [LARGE SCALE GENOMIC DNA]</scope>
    <source>
        <strain evidence="1 2">F2</strain>
    </source>
</reference>
<organism evidence="1 2">
    <name type="scientific">Sphingobium indicum F2</name>
    <dbReference type="NCBI Taxonomy" id="1450518"/>
    <lineage>
        <taxon>Bacteria</taxon>
        <taxon>Pseudomonadati</taxon>
        <taxon>Pseudomonadota</taxon>
        <taxon>Alphaproteobacteria</taxon>
        <taxon>Sphingomonadales</taxon>
        <taxon>Sphingomonadaceae</taxon>
        <taxon>Sphingobium</taxon>
    </lineage>
</organism>
<sequence>MVEIGALNGPTFAPAEHNVRFIDYATREQLIQDTAANPAVDPARIVHVHYATPSTNYADIVPDRFDIAIANHVIEHIPDLASWFTNIHAILDDGGLFFLSVPDKRYTFDYLKRETNIVDVVRAHTEGYTKPTAAMLFEHYYYRRPLEAAHCWSGEHEAIVAQPGMSITDAWQNAIRSAQVYTSTHCHMFTKDSFVGLLGEMKQLGFAPFDIADIRDVDPGANEFHVVLKRDDSVDRIGRFGAFKVLAVGYLVTALDGFEAAFAIFS</sequence>
<dbReference type="Gene3D" id="3.40.50.150">
    <property type="entry name" value="Vaccinia Virus protein VP39"/>
    <property type="match status" value="1"/>
</dbReference>
<evidence type="ECO:0000313" key="2">
    <source>
        <dbReference type="Proteomes" id="UP000028135"/>
    </source>
</evidence>
<comment type="caution">
    <text evidence="1">The sequence shown here is derived from an EMBL/GenBank/DDBJ whole genome shotgun (WGS) entry which is preliminary data.</text>
</comment>
<dbReference type="EMBL" id="JANF02000027">
    <property type="protein sequence ID" value="KER37293.1"/>
    <property type="molecule type" value="Genomic_DNA"/>
</dbReference>
<gene>
    <name evidence="1" type="ORF">AL00_06380</name>
</gene>
<protein>
    <submittedName>
        <fullName evidence="1">Uncharacterized protein</fullName>
    </submittedName>
</protein>
<evidence type="ECO:0000313" key="1">
    <source>
        <dbReference type="EMBL" id="KER37293.1"/>
    </source>
</evidence>
<dbReference type="InterPro" id="IPR029063">
    <property type="entry name" value="SAM-dependent_MTases_sf"/>
</dbReference>
<accession>A0A8E0WTS2</accession>
<name>A0A8E0WTS2_9SPHN</name>